<accession>A0AAE1E489</accession>
<organism evidence="1 2">
    <name type="scientific">Elysia crispata</name>
    <name type="common">lettuce slug</name>
    <dbReference type="NCBI Taxonomy" id="231223"/>
    <lineage>
        <taxon>Eukaryota</taxon>
        <taxon>Metazoa</taxon>
        <taxon>Spiralia</taxon>
        <taxon>Lophotrochozoa</taxon>
        <taxon>Mollusca</taxon>
        <taxon>Gastropoda</taxon>
        <taxon>Heterobranchia</taxon>
        <taxon>Euthyneura</taxon>
        <taxon>Panpulmonata</taxon>
        <taxon>Sacoglossa</taxon>
        <taxon>Placobranchoidea</taxon>
        <taxon>Plakobranchidae</taxon>
        <taxon>Elysia</taxon>
    </lineage>
</organism>
<dbReference type="Proteomes" id="UP001283361">
    <property type="component" value="Unassembled WGS sequence"/>
</dbReference>
<name>A0AAE1E489_9GAST</name>
<dbReference type="EMBL" id="JAWDGP010001304">
    <property type="protein sequence ID" value="KAK3792975.1"/>
    <property type="molecule type" value="Genomic_DNA"/>
</dbReference>
<comment type="caution">
    <text evidence="1">The sequence shown here is derived from an EMBL/GenBank/DDBJ whole genome shotgun (WGS) entry which is preliminary data.</text>
</comment>
<gene>
    <name evidence="1" type="ORF">RRG08_060668</name>
</gene>
<reference evidence="1" key="1">
    <citation type="journal article" date="2023" name="G3 (Bethesda)">
        <title>A reference genome for the long-term kleptoplast-retaining sea slug Elysia crispata morphotype clarki.</title>
        <authorList>
            <person name="Eastman K.E."/>
            <person name="Pendleton A.L."/>
            <person name="Shaikh M.A."/>
            <person name="Suttiyut T."/>
            <person name="Ogas R."/>
            <person name="Tomko P."/>
            <person name="Gavelis G."/>
            <person name="Widhalm J.R."/>
            <person name="Wisecaver J.H."/>
        </authorList>
    </citation>
    <scope>NUCLEOTIDE SEQUENCE</scope>
    <source>
        <strain evidence="1">ECLA1</strain>
    </source>
</reference>
<dbReference type="AlphaFoldDB" id="A0AAE1E489"/>
<evidence type="ECO:0000313" key="1">
    <source>
        <dbReference type="EMBL" id="KAK3792975.1"/>
    </source>
</evidence>
<protein>
    <submittedName>
        <fullName evidence="1">Uncharacterized protein</fullName>
    </submittedName>
</protein>
<keyword evidence="2" id="KW-1185">Reference proteome</keyword>
<sequence>MSPRDVHSRRAKVGMPGGHRVAWYAITPGEEAIIFILKDSHTRHVRALISERGTLSFFKQHPVRGSSRWKQFDLPCHLFRPLKVNWLVPMTEKVFSLLRSTARARVGESE</sequence>
<evidence type="ECO:0000313" key="2">
    <source>
        <dbReference type="Proteomes" id="UP001283361"/>
    </source>
</evidence>
<proteinExistence type="predicted"/>